<organism evidence="2 3">
    <name type="scientific">Colletotrichum lupini</name>
    <dbReference type="NCBI Taxonomy" id="145971"/>
    <lineage>
        <taxon>Eukaryota</taxon>
        <taxon>Fungi</taxon>
        <taxon>Dikarya</taxon>
        <taxon>Ascomycota</taxon>
        <taxon>Pezizomycotina</taxon>
        <taxon>Sordariomycetes</taxon>
        <taxon>Hypocreomycetidae</taxon>
        <taxon>Glomerellales</taxon>
        <taxon>Glomerellaceae</taxon>
        <taxon>Colletotrichum</taxon>
        <taxon>Colletotrichum acutatum species complex</taxon>
    </lineage>
</organism>
<dbReference type="GeneID" id="73336510"/>
<feature type="compositionally biased region" description="Polar residues" evidence="1">
    <location>
        <begin position="124"/>
        <end position="136"/>
    </location>
</feature>
<proteinExistence type="predicted"/>
<evidence type="ECO:0000313" key="3">
    <source>
        <dbReference type="Proteomes" id="UP000830671"/>
    </source>
</evidence>
<feature type="compositionally biased region" description="Basic and acidic residues" evidence="1">
    <location>
        <begin position="155"/>
        <end position="165"/>
    </location>
</feature>
<gene>
    <name evidence="2" type="ORF">CLUP02_02468</name>
</gene>
<keyword evidence="3" id="KW-1185">Reference proteome</keyword>
<protein>
    <submittedName>
        <fullName evidence="2">Uncharacterized protein</fullName>
    </submittedName>
</protein>
<feature type="region of interest" description="Disordered" evidence="1">
    <location>
        <begin position="83"/>
        <end position="190"/>
    </location>
</feature>
<dbReference type="EMBL" id="CP019474">
    <property type="protein sequence ID" value="UQC77002.1"/>
    <property type="molecule type" value="Genomic_DNA"/>
</dbReference>
<dbReference type="AlphaFoldDB" id="A0A9Q8WBT4"/>
<sequence length="294" mass="31454">MWSEFSFSWNSSIVTIRSFSGGERNAPPLATGVSLLPPAPPVWMNRGASSSPGSAVQLPSILYALYALSSSLRTLPESHFGGLPLAKPQTGTQPRVSSNNSILPHRQGEHRMPSGPGKGMLWSASYSCKHQTSSNGDDAKADIQTDSDEQEDGGEGPRRRSEAFRFRTLLGPGPGATRFNSTHSDSEGDSVALGRLQRGKRRAHERALTSDKFVALWQVSHGSVVVGFLASRRTPRDPISSSTSSAARSSFFVLVSIRASFVLSCIPGVPVDVGILAAAQNTEQHLQLPSENTD</sequence>
<name>A0A9Q8WBT4_9PEZI</name>
<accession>A0A9Q8WBT4</accession>
<evidence type="ECO:0000313" key="2">
    <source>
        <dbReference type="EMBL" id="UQC77002.1"/>
    </source>
</evidence>
<evidence type="ECO:0000256" key="1">
    <source>
        <dbReference type="SAM" id="MobiDB-lite"/>
    </source>
</evidence>
<dbReference type="Proteomes" id="UP000830671">
    <property type="component" value="Chromosome 2"/>
</dbReference>
<dbReference type="KEGG" id="clup:CLUP02_02468"/>
<feature type="compositionally biased region" description="Polar residues" evidence="1">
    <location>
        <begin position="89"/>
        <end position="102"/>
    </location>
</feature>
<feature type="compositionally biased region" description="Acidic residues" evidence="1">
    <location>
        <begin position="145"/>
        <end position="154"/>
    </location>
</feature>
<dbReference type="RefSeq" id="XP_049138643.1">
    <property type="nucleotide sequence ID" value="XM_049281500.1"/>
</dbReference>
<reference evidence="2" key="1">
    <citation type="journal article" date="2021" name="Mol. Plant Microbe Interact.">
        <title>Complete Genome Sequence of the Plant-Pathogenic Fungus Colletotrichum lupini.</title>
        <authorList>
            <person name="Baroncelli R."/>
            <person name="Pensec F."/>
            <person name="Da Lio D."/>
            <person name="Boufleur T."/>
            <person name="Vicente I."/>
            <person name="Sarrocco S."/>
            <person name="Picot A."/>
            <person name="Baraldi E."/>
            <person name="Sukno S."/>
            <person name="Thon M."/>
            <person name="Le Floch G."/>
        </authorList>
    </citation>
    <scope>NUCLEOTIDE SEQUENCE</scope>
    <source>
        <strain evidence="2">IMI 504893</strain>
    </source>
</reference>